<gene>
    <name evidence="10" type="ORF">STRAU_5826</name>
</gene>
<keyword evidence="2" id="KW-0813">Transport</keyword>
<feature type="transmembrane region" description="Helical" evidence="8">
    <location>
        <begin position="341"/>
        <end position="365"/>
    </location>
</feature>
<dbReference type="Proteomes" id="UP000014629">
    <property type="component" value="Unassembled WGS sequence"/>
</dbReference>
<protein>
    <submittedName>
        <fullName evidence="10">Putative MFS-type transporter</fullName>
    </submittedName>
</protein>
<evidence type="ECO:0000259" key="9">
    <source>
        <dbReference type="PROSITE" id="PS50850"/>
    </source>
</evidence>
<feature type="domain" description="Major facilitator superfamily (MFS) profile" evidence="9">
    <location>
        <begin position="1"/>
        <end position="437"/>
    </location>
</feature>
<dbReference type="PANTHER" id="PTHR42718:SF9">
    <property type="entry name" value="MAJOR FACILITATOR SUPERFAMILY MULTIDRUG TRANSPORTER MFSC"/>
    <property type="match status" value="1"/>
</dbReference>
<feature type="transmembrane region" description="Helical" evidence="8">
    <location>
        <begin position="154"/>
        <end position="174"/>
    </location>
</feature>
<feature type="transmembrane region" description="Helical" evidence="8">
    <location>
        <begin position="249"/>
        <end position="273"/>
    </location>
</feature>
<dbReference type="EMBL" id="AOPZ01000337">
    <property type="protein sequence ID" value="EPH41174.1"/>
    <property type="molecule type" value="Genomic_DNA"/>
</dbReference>
<evidence type="ECO:0000256" key="5">
    <source>
        <dbReference type="ARBA" id="ARBA00023136"/>
    </source>
</evidence>
<dbReference type="GO" id="GO:0005886">
    <property type="term" value="C:plasma membrane"/>
    <property type="evidence" value="ECO:0007669"/>
    <property type="project" value="UniProtKB-SubCell"/>
</dbReference>
<evidence type="ECO:0000256" key="1">
    <source>
        <dbReference type="ARBA" id="ARBA00004651"/>
    </source>
</evidence>
<dbReference type="CDD" id="cd17321">
    <property type="entry name" value="MFS_MMR_MDR_like"/>
    <property type="match status" value="1"/>
</dbReference>
<dbReference type="Pfam" id="PF07690">
    <property type="entry name" value="MFS_1"/>
    <property type="match status" value="1"/>
</dbReference>
<keyword evidence="6" id="KW-0046">Antibiotic resistance</keyword>
<keyword evidence="5 8" id="KW-0472">Membrane</keyword>
<reference evidence="10 11" key="1">
    <citation type="submission" date="2013-02" db="EMBL/GenBank/DDBJ databases">
        <title>Draft Genome Sequence of Streptomyces aurantiacus, Which Produces Setomimycin.</title>
        <authorList>
            <person name="Gruening B.A."/>
            <person name="Praeg A."/>
            <person name="Erxleben A."/>
            <person name="Guenther S."/>
            <person name="Mueller M."/>
        </authorList>
    </citation>
    <scope>NUCLEOTIDE SEQUENCE [LARGE SCALE GENOMIC DNA]</scope>
    <source>
        <strain evidence="10 11">JA 4570</strain>
    </source>
</reference>
<comment type="subcellular location">
    <subcellularLocation>
        <location evidence="1">Cell membrane</location>
        <topology evidence="1">Multi-pass membrane protein</topology>
    </subcellularLocation>
</comment>
<dbReference type="PATRIC" id="fig|1286094.4.peg.5752"/>
<feature type="transmembrane region" description="Helical" evidence="8">
    <location>
        <begin position="316"/>
        <end position="335"/>
    </location>
</feature>
<dbReference type="GO" id="GO:0046677">
    <property type="term" value="P:response to antibiotic"/>
    <property type="evidence" value="ECO:0007669"/>
    <property type="project" value="UniProtKB-KW"/>
</dbReference>
<feature type="transmembrane region" description="Helical" evidence="8">
    <location>
        <begin position="123"/>
        <end position="142"/>
    </location>
</feature>
<name>S3ZEW1_9ACTN</name>
<evidence type="ECO:0000256" key="8">
    <source>
        <dbReference type="SAM" id="Phobius"/>
    </source>
</evidence>
<keyword evidence="11" id="KW-1185">Reference proteome</keyword>
<evidence type="ECO:0000256" key="7">
    <source>
        <dbReference type="SAM" id="MobiDB-lite"/>
    </source>
</evidence>
<keyword evidence="4 8" id="KW-1133">Transmembrane helix</keyword>
<feature type="transmembrane region" description="Helical" evidence="8">
    <location>
        <begin position="66"/>
        <end position="92"/>
    </location>
</feature>
<dbReference type="InterPro" id="IPR011701">
    <property type="entry name" value="MFS"/>
</dbReference>
<organism evidence="10 11">
    <name type="scientific">Streptomyces aurantiacus JA 4570</name>
    <dbReference type="NCBI Taxonomy" id="1286094"/>
    <lineage>
        <taxon>Bacteria</taxon>
        <taxon>Bacillati</taxon>
        <taxon>Actinomycetota</taxon>
        <taxon>Actinomycetes</taxon>
        <taxon>Kitasatosporales</taxon>
        <taxon>Streptomycetaceae</taxon>
        <taxon>Streptomyces</taxon>
        <taxon>Streptomyces aurantiacus group</taxon>
    </lineage>
</organism>
<feature type="transmembrane region" description="Helical" evidence="8">
    <location>
        <begin position="186"/>
        <end position="205"/>
    </location>
</feature>
<dbReference type="InterPro" id="IPR020846">
    <property type="entry name" value="MFS_dom"/>
</dbReference>
<keyword evidence="3 8" id="KW-0812">Transmembrane</keyword>
<evidence type="ECO:0000313" key="11">
    <source>
        <dbReference type="Proteomes" id="UP000014629"/>
    </source>
</evidence>
<dbReference type="GO" id="GO:0022857">
    <property type="term" value="F:transmembrane transporter activity"/>
    <property type="evidence" value="ECO:0007669"/>
    <property type="project" value="InterPro"/>
</dbReference>
<dbReference type="SUPFAM" id="SSF103473">
    <property type="entry name" value="MFS general substrate transporter"/>
    <property type="match status" value="1"/>
</dbReference>
<dbReference type="InterPro" id="IPR036259">
    <property type="entry name" value="MFS_trans_sf"/>
</dbReference>
<feature type="region of interest" description="Disordered" evidence="7">
    <location>
        <begin position="437"/>
        <end position="458"/>
    </location>
</feature>
<feature type="transmembrane region" description="Helical" evidence="8">
    <location>
        <begin position="98"/>
        <end position="116"/>
    </location>
</feature>
<dbReference type="PRINTS" id="PR01036">
    <property type="entry name" value="TCRTETB"/>
</dbReference>
<feature type="transmembrane region" description="Helical" evidence="8">
    <location>
        <begin position="285"/>
        <end position="304"/>
    </location>
</feature>
<dbReference type="Gene3D" id="1.20.1250.20">
    <property type="entry name" value="MFS general substrate transporter like domains"/>
    <property type="match status" value="1"/>
</dbReference>
<evidence type="ECO:0000313" key="10">
    <source>
        <dbReference type="EMBL" id="EPH41174.1"/>
    </source>
</evidence>
<proteinExistence type="predicted"/>
<sequence>MGMLNLVSFTIGMESYAINLAAPTLIDSLSIGLTTLMWVINAYMVALASTLVAAGRLGDRFGSTRILLLGLGVFVLGSASCAVATSGTFLVAGRAVQGLGAGLVTPHIVSLTFTVTPVHRRGFAFGLGGMVAGVAVAAGPTVGGLLTTLFGWRSIFWVTVPLGVVAGALLWHWAPRPGPQKAAVDITGAALLTLSIAGLAVSLLHAGQGNIVAVAAPLTLVAVTALAFQQRGRRDGHALLPFELLGHRMFLAMTVVAASLPAAVTAMFFLSAYVLQHAGLSPADAGLVLAIAPAVSVPCAVLGGRWTDRPRGARQVSVTGLICFLLGTIWIIATLGSGPSALVPGLVVFGIGMGVVFAGPVNLGLATLPEKWLGVASGIFSTGQRIGSVIGAALVGLTLQATADLGPLQAARWAFSAPLALLVLALSIVLGTGRTTTHPDGPPLLDSTPRPSRPESLS</sequence>
<comment type="caution">
    <text evidence="10">The sequence shown here is derived from an EMBL/GenBank/DDBJ whole genome shotgun (WGS) entry which is preliminary data.</text>
</comment>
<dbReference type="PROSITE" id="PS50850">
    <property type="entry name" value="MFS"/>
    <property type="match status" value="1"/>
</dbReference>
<feature type="transmembrane region" description="Helical" evidence="8">
    <location>
        <begin position="33"/>
        <end position="54"/>
    </location>
</feature>
<evidence type="ECO:0000256" key="6">
    <source>
        <dbReference type="ARBA" id="ARBA00023251"/>
    </source>
</evidence>
<evidence type="ECO:0000256" key="3">
    <source>
        <dbReference type="ARBA" id="ARBA00022692"/>
    </source>
</evidence>
<evidence type="ECO:0000256" key="2">
    <source>
        <dbReference type="ARBA" id="ARBA00022448"/>
    </source>
</evidence>
<dbReference type="PANTHER" id="PTHR42718">
    <property type="entry name" value="MAJOR FACILITATOR SUPERFAMILY MULTIDRUG TRANSPORTER MFSC"/>
    <property type="match status" value="1"/>
</dbReference>
<evidence type="ECO:0000256" key="4">
    <source>
        <dbReference type="ARBA" id="ARBA00022989"/>
    </source>
</evidence>
<dbReference type="AlphaFoldDB" id="S3ZEW1"/>
<feature type="transmembrane region" description="Helical" evidence="8">
    <location>
        <begin position="211"/>
        <end position="228"/>
    </location>
</feature>
<feature type="transmembrane region" description="Helical" evidence="8">
    <location>
        <begin position="415"/>
        <end position="433"/>
    </location>
</feature>
<accession>S3ZEW1</accession>
<dbReference type="Gene3D" id="1.20.1720.10">
    <property type="entry name" value="Multidrug resistance protein D"/>
    <property type="match status" value="1"/>
</dbReference>